<dbReference type="EMBL" id="CP012382">
    <property type="protein sequence ID" value="AKZ53106.1"/>
    <property type="molecule type" value="Genomic_DNA"/>
</dbReference>
<dbReference type="Proteomes" id="UP000061018">
    <property type="component" value="Chromosome"/>
</dbReference>
<sequence>MVRARRTSGPARPWASPSWACLDAAGHVRIDVGAALGLLTERNGATLARRRAALSTADCPLVEGLVFHGLLPLCRHLPSAPSTPPSGES</sequence>
<evidence type="ECO:0008006" key="4">
    <source>
        <dbReference type="Google" id="ProtNLM"/>
    </source>
</evidence>
<reference evidence="2" key="2">
    <citation type="submission" date="2015-07" db="EMBL/GenBank/DDBJ databases">
        <title>Complete genome sequence of Streptomyces ambofaciens ATCC 23877, the spiramycin producer.</title>
        <authorList>
            <person name="Thibessard A."/>
            <person name="Haas D."/>
            <person name="Gerbaud C."/>
            <person name="Aigle B."/>
            <person name="Lautru S."/>
            <person name="Pernodet J.-L."/>
            <person name="Leblond P."/>
        </authorList>
    </citation>
    <scope>NUCLEOTIDE SEQUENCE [LARGE SCALE GENOMIC DNA]</scope>
    <source>
        <strain evidence="2">ATCC 23877</strain>
    </source>
</reference>
<organism evidence="2 3">
    <name type="scientific">Streptomyces ambofaciens (strain ATCC 23877 / 3486 / DSM 40053 / JCM 4204 / NBRC 12836 / NRRL B-2516)</name>
    <dbReference type="NCBI Taxonomy" id="278992"/>
    <lineage>
        <taxon>Bacteria</taxon>
        <taxon>Bacillati</taxon>
        <taxon>Actinomycetota</taxon>
        <taxon>Actinomycetes</taxon>
        <taxon>Kitasatosporales</taxon>
        <taxon>Streptomycetaceae</taxon>
        <taxon>Streptomyces</taxon>
    </lineage>
</organism>
<evidence type="ECO:0000313" key="1">
    <source>
        <dbReference type="EMBL" id="AKZ53106.1"/>
    </source>
</evidence>
<dbReference type="AlphaFoldDB" id="A0A0K2B5H7"/>
<evidence type="ECO:0000313" key="3">
    <source>
        <dbReference type="Proteomes" id="UP000061018"/>
    </source>
</evidence>
<dbReference type="KEGG" id="samb:SAM23877_7614"/>
<proteinExistence type="predicted"/>
<dbReference type="EMBL" id="CP012382">
    <property type="protein sequence ID" value="AKZ60655.1"/>
    <property type="molecule type" value="Genomic_DNA"/>
</dbReference>
<name>A0A0K2B5H7_STRA7</name>
<dbReference type="KEGG" id="samb:SAM23877_0057"/>
<gene>
    <name evidence="1" type="ORF">SAM23877_0057</name>
    <name evidence="2" type="ORF">SAM23877_7614</name>
</gene>
<evidence type="ECO:0000313" key="2">
    <source>
        <dbReference type="EMBL" id="AKZ60655.1"/>
    </source>
</evidence>
<protein>
    <recommendedName>
        <fullName evidence="4">Transposase</fullName>
    </recommendedName>
</protein>
<reference evidence="3" key="1">
    <citation type="journal article" date="2015" name="J. Biotechnol.">
        <title>Complete genome sequence of Streptomyces ambofaciens ATCC 23877, the spiramycin producer.</title>
        <authorList>
            <person name="Thibessard A."/>
            <person name="Haas D."/>
            <person name="Gerbaud C."/>
            <person name="Aigle B."/>
            <person name="Lautru S."/>
            <person name="Pernodet J.L."/>
            <person name="Leblond P."/>
        </authorList>
    </citation>
    <scope>NUCLEOTIDE SEQUENCE [LARGE SCALE GENOMIC DNA]</scope>
    <source>
        <strain evidence="3">ATCC 23877 / 3486 / DSM 40053 / JCM 4204 / NBRC 12836 / NRRL B-2516</strain>
    </source>
</reference>
<accession>A0A0K2B5H7</accession>